<dbReference type="SUPFAM" id="SSF55174">
    <property type="entry name" value="Alpha-L RNA-binding motif"/>
    <property type="match status" value="1"/>
</dbReference>
<dbReference type="AlphaFoldDB" id="A0A9D1DKB4"/>
<keyword evidence="1" id="KW-0687">Ribonucleoprotein</keyword>
<reference evidence="1" key="1">
    <citation type="submission" date="2020-10" db="EMBL/GenBank/DDBJ databases">
        <authorList>
            <person name="Gilroy R."/>
        </authorList>
    </citation>
    <scope>NUCLEOTIDE SEQUENCE</scope>
    <source>
        <strain evidence="1">ChiGjej3B3-7149</strain>
    </source>
</reference>
<dbReference type="EMBL" id="DVHH01000063">
    <property type="protein sequence ID" value="HIR54423.1"/>
    <property type="molecule type" value="Genomic_DNA"/>
</dbReference>
<name>A0A9D1DKB4_9FIRM</name>
<dbReference type="Proteomes" id="UP000824238">
    <property type="component" value="Unassembled WGS sequence"/>
</dbReference>
<dbReference type="GO" id="GO:0005840">
    <property type="term" value="C:ribosome"/>
    <property type="evidence" value="ECO:0007669"/>
    <property type="project" value="UniProtKB-KW"/>
</dbReference>
<protein>
    <submittedName>
        <fullName evidence="1">30S ribosomal protein S4</fullName>
    </submittedName>
</protein>
<keyword evidence="1" id="KW-0689">Ribosomal protein</keyword>
<sequence>IKANVEANAFRQPPKWLEYDAANMIAKVTAVPAREDIDLPIEEHLIVELYSK</sequence>
<evidence type="ECO:0000313" key="1">
    <source>
        <dbReference type="EMBL" id="HIR54423.1"/>
    </source>
</evidence>
<comment type="caution">
    <text evidence="1">The sequence shown here is derived from an EMBL/GenBank/DDBJ whole genome shotgun (WGS) entry which is preliminary data.</text>
</comment>
<gene>
    <name evidence="1" type="ORF">IAD36_02325</name>
</gene>
<feature type="non-terminal residue" evidence="1">
    <location>
        <position position="1"/>
    </location>
</feature>
<organism evidence="1 2">
    <name type="scientific">Candidatus Scatomorpha intestinigallinarum</name>
    <dbReference type="NCBI Taxonomy" id="2840923"/>
    <lineage>
        <taxon>Bacteria</taxon>
        <taxon>Bacillati</taxon>
        <taxon>Bacillota</taxon>
        <taxon>Clostridia</taxon>
        <taxon>Eubacteriales</taxon>
        <taxon>Candidatus Scatomorpha</taxon>
    </lineage>
</organism>
<accession>A0A9D1DKB4</accession>
<reference evidence="1" key="2">
    <citation type="journal article" date="2021" name="PeerJ">
        <title>Extensive microbial diversity within the chicken gut microbiome revealed by metagenomics and culture.</title>
        <authorList>
            <person name="Gilroy R."/>
            <person name="Ravi A."/>
            <person name="Getino M."/>
            <person name="Pursley I."/>
            <person name="Horton D.L."/>
            <person name="Alikhan N.F."/>
            <person name="Baker D."/>
            <person name="Gharbi K."/>
            <person name="Hall N."/>
            <person name="Watson M."/>
            <person name="Adriaenssens E.M."/>
            <person name="Foster-Nyarko E."/>
            <person name="Jarju S."/>
            <person name="Secka A."/>
            <person name="Antonio M."/>
            <person name="Oren A."/>
            <person name="Chaudhuri R.R."/>
            <person name="La Ragione R."/>
            <person name="Hildebrand F."/>
            <person name="Pallen M.J."/>
        </authorList>
    </citation>
    <scope>NUCLEOTIDE SEQUENCE</scope>
    <source>
        <strain evidence="1">ChiGjej3B3-7149</strain>
    </source>
</reference>
<proteinExistence type="predicted"/>
<evidence type="ECO:0000313" key="2">
    <source>
        <dbReference type="Proteomes" id="UP000824238"/>
    </source>
</evidence>